<evidence type="ECO:0000256" key="4">
    <source>
        <dbReference type="ARBA" id="ARBA00022840"/>
    </source>
</evidence>
<dbReference type="InterPro" id="IPR041677">
    <property type="entry name" value="DNA2/NAM7_AAA_11"/>
</dbReference>
<dbReference type="InterPro" id="IPR047187">
    <property type="entry name" value="SF1_C_Upf1"/>
</dbReference>
<dbReference type="PANTHER" id="PTHR21529:SF4">
    <property type="entry name" value="TPR AND ANKYRIN REPEAT-CONTAINING PROTEIN 1"/>
    <property type="match status" value="1"/>
</dbReference>
<keyword evidence="3 5" id="KW-0347">Helicase</keyword>
<dbReference type="SUPFAM" id="SSF48452">
    <property type="entry name" value="TPR-like"/>
    <property type="match status" value="1"/>
</dbReference>
<dbReference type="CDD" id="cd18808">
    <property type="entry name" value="SF1_C_Upf1"/>
    <property type="match status" value="1"/>
</dbReference>
<proteinExistence type="predicted"/>
<evidence type="ECO:0000313" key="8">
    <source>
        <dbReference type="Proteomes" id="UP000623129"/>
    </source>
</evidence>
<dbReference type="InterPro" id="IPR014016">
    <property type="entry name" value="UvrD-like_ATP-bd"/>
</dbReference>
<dbReference type="InterPro" id="IPR041679">
    <property type="entry name" value="DNA2/NAM7-like_C"/>
</dbReference>
<keyword evidence="2 5" id="KW-0378">Hydrolase</keyword>
<dbReference type="InterPro" id="IPR027417">
    <property type="entry name" value="P-loop_NTPase"/>
</dbReference>
<feature type="binding site" evidence="5">
    <location>
        <begin position="1060"/>
        <end position="1067"/>
    </location>
    <ligand>
        <name>ATP</name>
        <dbReference type="ChEBI" id="CHEBI:30616"/>
    </ligand>
</feature>
<evidence type="ECO:0000256" key="1">
    <source>
        <dbReference type="ARBA" id="ARBA00022741"/>
    </source>
</evidence>
<keyword evidence="8" id="KW-1185">Reference proteome</keyword>
<feature type="domain" description="UvrD-like helicase ATP-binding" evidence="6">
    <location>
        <begin position="1039"/>
        <end position="1424"/>
    </location>
</feature>
<reference evidence="7" key="1">
    <citation type="submission" date="2020-01" db="EMBL/GenBank/DDBJ databases">
        <title>Genome sequence of Kobresia littledalei, the first chromosome-level genome in the family Cyperaceae.</title>
        <authorList>
            <person name="Qu G."/>
        </authorList>
    </citation>
    <scope>NUCLEOTIDE SEQUENCE</scope>
    <source>
        <strain evidence="7">C.B.Clarke</strain>
        <tissue evidence="7">Leaf</tissue>
    </source>
</reference>
<evidence type="ECO:0000256" key="2">
    <source>
        <dbReference type="ARBA" id="ARBA00022801"/>
    </source>
</evidence>
<dbReference type="Pfam" id="PF20073">
    <property type="entry name" value="DUF6469"/>
    <property type="match status" value="1"/>
</dbReference>
<dbReference type="GO" id="GO:0005524">
    <property type="term" value="F:ATP binding"/>
    <property type="evidence" value="ECO:0007669"/>
    <property type="project" value="UniProtKB-UniRule"/>
</dbReference>
<evidence type="ECO:0000259" key="6">
    <source>
        <dbReference type="PROSITE" id="PS51198"/>
    </source>
</evidence>
<sequence>MEEVVLSWRIEDILNQNLYTDQVKRIPDEFQSVGDYLQSFTLPLIEEVRAKLSSCFDAISQSPHFKIKHIQLCHNRSGPTCMMDILADGFACEHKLYQPKNGDTFVLSSLRPETANALLRHGVAYCLAIVTKVEEILVDEVLVKRFTISVPPMITSAGEINRCTHATFLTSIITDIRIWSALTPQGSNGNLTLIEKVLSRNNMEEIISDIHHEECDPELTSLLKHTVSANLNQSQMEAVKSAINAIKCEELGSLKLVWGPPGTGKTTTIVAILWCLMKMQIHTLTCAPTNVAVTEVCSQLLQFLKNSDGQNGHSNRMPSTLAGVVVFGSREQMGICGDIEDVLLENRILQLENCLSPTTGWKHGVDSMIDFLEECVSKCRLSIEESQGEGSRVMLSIGNYLHSKFNEMENQLRRCFYCLFVHLPRQYLSPDNCMSMVSLLDLLRQMGRQLSTNERVFEDSVTTRTLTQTLIETEVGCLQQLKHLDSTLEISLHSLTKGIPIRDFCLKNASVVFCTASSSFMLHDEKTSCFDVVVVDEAAQLKECELLIPLMLKQVKHALLVGDEFQLPALVQSLVNKRAGFGRCLFERLVSLGIEKHLLNIQYRMHPSMSLFPNNRFYNGKILDAPNVKRDEYNKNYSDFMFESYAFINVSDGREEAGDEGTSLMNLVEVAVVLHMIKGLYECWKSSRGKLKVGIVSPYTAQVSFIKKKIGKNYDCDAGFEVRVKSIDGFQCQELDVIILSTVRCNNQGDVGFIHDNQITNAALTRAQHCLWIVGSAGTLVKSGTIWSDIVFDAEHRGCLFHAKDNEDFAKVISEVKTGLDQLDDLLNSSSAPWKVSNDTKCKVVFSNDFSRSFARLRSRHTRMVVMQMLLRIAGGWRSKRRNVDIGDSSHLANIYKVAELYLVWSVDLEKGKKKTYSQIIKLWDLLPLALVKRLINRMDHMFSMYTEAYLERCKAVCVEGMVEVPMTWMDGEGITQYKKNFNADELIAEDQDPGNNFSSPLENSKVNESLVLMKFYALSSGAIKHLLITHDGSVVDIPFELNDQESTIVRFPYSLFILGRSGTGKTTVLTTKLVRMEQLFFVASNGLGYQDVGISQPEEEMRNWEEADYIKQVFITVSPKLCFAVRCQVNRLLRFANSGELPVSGPVDYLSMHDNINGLDDFADIPDSFNELMADKYPLIITFRKFLMMLDGTLKSSFFDKFYVGWGASFQQGVLKSSAVHATIQSKEVHFDKFLGSYWPRFNTKLTKNLNASTVFTEITSHIKGGFGSDKGILTRDEYISLSDKRFSSLRSEIRERVYDIFLEYEKKKCAAREFDLADFVNSLHSRLRTDGYIGCKMDFIYIDEVQDLSIRQISLLKNVCNNFKEGFVFAGDTAQTIARGIDFRFEDIRSLFYREFLSEQKGKEEKIRMSNTFHLSQNFRTHIGVLKLAQSVIDLLYYYFPFAVDKLDPETSLIHGDPPILLESGGLENAIINIFGGSQSTSEGPNGFGAEQVILVRDDSVKREILDILGTRALVLTIFESKGLEFQDVLLFNFFGSSPMENKWRVLYGYMENEGILDPSMTRSYTEFDSTRQHLLCSELKQLYVAITRTRQRLWICENSNEYCKPIFDYWKRLGLVLSMQLDSNFVEAMQAASTRDDWQDRGIELFNKGLFEMARMCFAKAGDVKNEKWARAAGLVELAERVTYTNLQKAQTALHEAAEIYMTLEMPDKAASCYIKLGKYSQAGTIYLHKCGTPRLEDAGDCFMMAKQWQLAADVYFKANCFSKCTEACFRGDLFNLGLDFLERWSQLKEVSPDKVKFRELEKIKNDYIERCANRFYGRKDFEQMMHFVRAFQSRDMIRFFKIEKPC</sequence>
<dbReference type="Gene3D" id="3.40.50.300">
    <property type="entry name" value="P-loop containing nucleotide triphosphate hydrolases"/>
    <property type="match status" value="4"/>
</dbReference>
<protein>
    <submittedName>
        <fullName evidence="7">TPR and ankyrin repeat-containing protein 1</fullName>
    </submittedName>
</protein>
<dbReference type="Pfam" id="PF13087">
    <property type="entry name" value="AAA_12"/>
    <property type="match status" value="1"/>
</dbReference>
<dbReference type="InterPro" id="IPR039904">
    <property type="entry name" value="TRANK1"/>
</dbReference>
<evidence type="ECO:0000256" key="3">
    <source>
        <dbReference type="ARBA" id="ARBA00022806"/>
    </source>
</evidence>
<dbReference type="InterPro" id="IPR011990">
    <property type="entry name" value="TPR-like_helical_dom_sf"/>
</dbReference>
<dbReference type="FunFam" id="3.40.50.300:FF:000326">
    <property type="entry name" value="P-loop containing nucleoside triphosphate hydrolase"/>
    <property type="match status" value="1"/>
</dbReference>
<dbReference type="PANTHER" id="PTHR21529">
    <property type="entry name" value="MAMMARY TURMOR VIRUS RECEPTOR HOMOLOG 1, 2 MTVR1, 2"/>
    <property type="match status" value="1"/>
</dbReference>
<dbReference type="GO" id="GO:0016787">
    <property type="term" value="F:hydrolase activity"/>
    <property type="evidence" value="ECO:0007669"/>
    <property type="project" value="UniProtKB-UniRule"/>
</dbReference>
<dbReference type="SUPFAM" id="SSF52540">
    <property type="entry name" value="P-loop containing nucleoside triphosphate hydrolases"/>
    <property type="match status" value="3"/>
</dbReference>
<comment type="caution">
    <text evidence="7">The sequence shown here is derived from an EMBL/GenBank/DDBJ whole genome shotgun (WGS) entry which is preliminary data.</text>
</comment>
<dbReference type="InterPro" id="IPR045529">
    <property type="entry name" value="DUF6469"/>
</dbReference>
<dbReference type="GO" id="GO:0005694">
    <property type="term" value="C:chromosome"/>
    <property type="evidence" value="ECO:0007669"/>
    <property type="project" value="UniProtKB-ARBA"/>
</dbReference>
<accession>A0A833VBY0</accession>
<gene>
    <name evidence="7" type="ORF">FCM35_KLT02664</name>
</gene>
<evidence type="ECO:0000313" key="7">
    <source>
        <dbReference type="EMBL" id="KAF3333087.1"/>
    </source>
</evidence>
<dbReference type="OrthoDB" id="3156807at2759"/>
<evidence type="ECO:0000256" key="5">
    <source>
        <dbReference type="PROSITE-ProRule" id="PRU00560"/>
    </source>
</evidence>
<dbReference type="EMBL" id="SWLB01000011">
    <property type="protein sequence ID" value="KAF3333087.1"/>
    <property type="molecule type" value="Genomic_DNA"/>
</dbReference>
<dbReference type="Pfam" id="PF00580">
    <property type="entry name" value="UvrD-helicase"/>
    <property type="match status" value="1"/>
</dbReference>
<dbReference type="Proteomes" id="UP000623129">
    <property type="component" value="Unassembled WGS sequence"/>
</dbReference>
<name>A0A833VBY0_9POAL</name>
<keyword evidence="1 5" id="KW-0547">Nucleotide-binding</keyword>
<dbReference type="PROSITE" id="PS51198">
    <property type="entry name" value="UVRD_HELICASE_ATP_BIND"/>
    <property type="match status" value="1"/>
</dbReference>
<dbReference type="GO" id="GO:0004386">
    <property type="term" value="F:helicase activity"/>
    <property type="evidence" value="ECO:0007669"/>
    <property type="project" value="UniProtKB-UniRule"/>
</dbReference>
<dbReference type="Pfam" id="PF13086">
    <property type="entry name" value="AAA_11"/>
    <property type="match status" value="1"/>
</dbReference>
<keyword evidence="4 5" id="KW-0067">ATP-binding</keyword>
<organism evidence="7 8">
    <name type="scientific">Carex littledalei</name>
    <dbReference type="NCBI Taxonomy" id="544730"/>
    <lineage>
        <taxon>Eukaryota</taxon>
        <taxon>Viridiplantae</taxon>
        <taxon>Streptophyta</taxon>
        <taxon>Embryophyta</taxon>
        <taxon>Tracheophyta</taxon>
        <taxon>Spermatophyta</taxon>
        <taxon>Magnoliopsida</taxon>
        <taxon>Liliopsida</taxon>
        <taxon>Poales</taxon>
        <taxon>Cyperaceae</taxon>
        <taxon>Cyperoideae</taxon>
        <taxon>Cariceae</taxon>
        <taxon>Carex</taxon>
        <taxon>Carex subgen. Euthyceras</taxon>
    </lineage>
</organism>